<organism evidence="1">
    <name type="scientific">marine metagenome</name>
    <dbReference type="NCBI Taxonomy" id="408172"/>
    <lineage>
        <taxon>unclassified sequences</taxon>
        <taxon>metagenomes</taxon>
        <taxon>ecological metagenomes</taxon>
    </lineage>
</organism>
<dbReference type="EMBL" id="UINC01127238">
    <property type="protein sequence ID" value="SVD06224.1"/>
    <property type="molecule type" value="Genomic_DNA"/>
</dbReference>
<name>A0A382S8K0_9ZZZZ</name>
<feature type="non-terminal residue" evidence="1">
    <location>
        <position position="64"/>
    </location>
</feature>
<evidence type="ECO:0008006" key="2">
    <source>
        <dbReference type="Google" id="ProtNLM"/>
    </source>
</evidence>
<protein>
    <recommendedName>
        <fullName evidence="2">DUF1501 domain-containing protein</fullName>
    </recommendedName>
</protein>
<sequence length="64" mass="7088">MALAGLLAGDNLLGNPIRPEIHPARPYAARKTHFPARAKQVLVIYCTGAVSHVDTWEHKPELFK</sequence>
<evidence type="ECO:0000313" key="1">
    <source>
        <dbReference type="EMBL" id="SVD06224.1"/>
    </source>
</evidence>
<dbReference type="AlphaFoldDB" id="A0A382S8K0"/>
<proteinExistence type="predicted"/>
<gene>
    <name evidence="1" type="ORF">METZ01_LOCUS359078</name>
</gene>
<reference evidence="1" key="1">
    <citation type="submission" date="2018-05" db="EMBL/GenBank/DDBJ databases">
        <authorList>
            <person name="Lanie J.A."/>
            <person name="Ng W.-L."/>
            <person name="Kazmierczak K.M."/>
            <person name="Andrzejewski T.M."/>
            <person name="Davidsen T.M."/>
            <person name="Wayne K.J."/>
            <person name="Tettelin H."/>
            <person name="Glass J.I."/>
            <person name="Rusch D."/>
            <person name="Podicherti R."/>
            <person name="Tsui H.-C.T."/>
            <person name="Winkler M.E."/>
        </authorList>
    </citation>
    <scope>NUCLEOTIDE SEQUENCE</scope>
</reference>
<accession>A0A382S8K0</accession>